<sequence length="1376" mass="140492">MRTLLIALALLTLALPMPAAAQDEGPGRLARLLQDAFSGAGRDVRIEGFEGALSSSATIERLTIADARGVWFTAEGVALDWNRAALLQRRVAVERFAAERIEMPRRPDPAERAADLPAPEAQPFSLPELPVSLQIGAIAAEEVALGAPVLGEAMRLTLEGSARLQRGGGALSLALRAERTDARRGVIALDAAFDPEAATADLDLLFDEGPGGLVAQALGIPGAPPLRLEAAGAGPVDALDVDIRLASDGTERLTGRVALRGPDETGGDWRAALDLGGDMTPLFAPELRGFFGPDVQLSGVARRAPAGAFAVEELTLDTRALRLDGAVTLGADGWPRAVDVTGEIAAPDGGPVRLPTGGAAVRIDRAALSLAYDAARGEAWRGRLSVAELQGPDLSAVELRLGGAGTLRPPAGETPGRVTADLRIDGDGLGLSDAALAAALGPELIGTLRLAYTGGGPLTVEEMDLSGADYALTGGVALSGLSAGFEAEIDAALAAESLARFGPLAGRDLGGAADLAVAGRVTPLSGAFDLQVKGTGRDLALGVPMADRLLAGRSTLDVAAARGPEGLTLRRLDVATPALTLEAEGRASSDGSRLRYAAGLTDLSRLSADGRGAGRARLSGEATLDGRTLAALSVSGQITGPEGARAAVPLGPRETLRLAGGRVSATLDGDAGRWNLETQLDAPTVAGVAAAALRLEGDGTLTPGEATPLPRAAAGRIALTAEGLDAGDPDLAAALGDRLSLATRLDYGEEGGLALSDLELSADAARLAGEIALAPPFAAPAAQFDLALETGPLGRFSGIAGRALGGRATATLTGAADAGAETFDVTLDAALRDARLGAAPLDALLGRDATLSLAARRTEAGRIAVPRLRLEGAGLSARASGDARAADYALRLADVGVLVPDFTGPATLEGRARAVAAGWRVDAEATGPGGSAAEIAGTVANNLRLDLSARGTAPLGLANAVLAPRRLDGAAQFDLRIAGPPRLSSVSGRVTAGDARLSLPAARMTLDPIRAEVALANGRAQLDLAAQPDTGGQLSLAGETALRPPFAGDLEIALDRVGLRDPRLYETTVDGTLTVQGPLTGGATIAGRLSLPGAEVRVPSSGVTALGALPQVRHVAPPPAVRRTLSYAGLTPSGESPREAEGRPPRAYPLDLEISAPARIFVRGRGLDAELGGTLRLTGTTAAPIPQGGFELIRGRLDLLGERFRLSEGVARIEGDFTPYLRLVVTTERDDVSVSIVLEGQADDPEVRFTSTPPLPEDEVLAQLLFGRGVEDLSALQLVQLANGVATLSGRGNGAFAALRSGLGFDDLDIAETEEGGAAVRAGAYLSENIYTDVTVESGGRSEINLNLDLSPDVTVRGGVSTGGESRLGIFYERDY</sequence>
<dbReference type="RefSeq" id="WP_115978722.1">
    <property type="nucleotide sequence ID" value="NZ_QOHR01000004.1"/>
</dbReference>
<dbReference type="PANTHER" id="PTHR36985">
    <property type="entry name" value="TRANSLOCATION AND ASSEMBLY MODULE SUBUNIT TAMB"/>
    <property type="match status" value="1"/>
</dbReference>
<evidence type="ECO:0000313" key="9">
    <source>
        <dbReference type="Proteomes" id="UP000257131"/>
    </source>
</evidence>
<evidence type="ECO:0000313" key="8">
    <source>
        <dbReference type="EMBL" id="REC57885.1"/>
    </source>
</evidence>
<evidence type="ECO:0000256" key="6">
    <source>
        <dbReference type="SAM" id="SignalP"/>
    </source>
</evidence>
<comment type="caution">
    <text evidence="8">The sequence shown here is derived from an EMBL/GenBank/DDBJ whole genome shotgun (WGS) entry which is preliminary data.</text>
</comment>
<comment type="subcellular location">
    <subcellularLocation>
        <location evidence="1">Membrane</location>
        <topology evidence="1">Single-pass membrane protein</topology>
    </subcellularLocation>
</comment>
<accession>A0A3D9BWI0</accession>
<keyword evidence="3" id="KW-1133">Transmembrane helix</keyword>
<evidence type="ECO:0000256" key="3">
    <source>
        <dbReference type="ARBA" id="ARBA00022989"/>
    </source>
</evidence>
<feature type="domain" description="Translocation and assembly module TamB C-terminal" evidence="7">
    <location>
        <begin position="1030"/>
        <end position="1376"/>
    </location>
</feature>
<dbReference type="InterPro" id="IPR007452">
    <property type="entry name" value="TamB_C"/>
</dbReference>
<dbReference type="OrthoDB" id="7784409at2"/>
<keyword evidence="2" id="KW-0812">Transmembrane</keyword>
<evidence type="ECO:0000256" key="2">
    <source>
        <dbReference type="ARBA" id="ARBA00022692"/>
    </source>
</evidence>
<dbReference type="EMBL" id="QOHR01000004">
    <property type="protein sequence ID" value="REC57885.1"/>
    <property type="molecule type" value="Genomic_DNA"/>
</dbReference>
<organism evidence="8 9">
    <name type="scientific">Rhodosalinus sediminis</name>
    <dbReference type="NCBI Taxonomy" id="1940533"/>
    <lineage>
        <taxon>Bacteria</taxon>
        <taxon>Pseudomonadati</taxon>
        <taxon>Pseudomonadota</taxon>
        <taxon>Alphaproteobacteria</taxon>
        <taxon>Rhodobacterales</taxon>
        <taxon>Paracoccaceae</taxon>
        <taxon>Rhodosalinus</taxon>
    </lineage>
</organism>
<dbReference type="Proteomes" id="UP000257131">
    <property type="component" value="Unassembled WGS sequence"/>
</dbReference>
<evidence type="ECO:0000256" key="4">
    <source>
        <dbReference type="ARBA" id="ARBA00023136"/>
    </source>
</evidence>
<evidence type="ECO:0000256" key="1">
    <source>
        <dbReference type="ARBA" id="ARBA00004167"/>
    </source>
</evidence>
<dbReference type="Pfam" id="PF04357">
    <property type="entry name" value="TamB"/>
    <property type="match status" value="1"/>
</dbReference>
<dbReference type="PANTHER" id="PTHR36985:SF1">
    <property type="entry name" value="TRANSLOCATION AND ASSEMBLY MODULE SUBUNIT TAMB"/>
    <property type="match status" value="1"/>
</dbReference>
<feature type="region of interest" description="Disordered" evidence="5">
    <location>
        <begin position="1128"/>
        <end position="1147"/>
    </location>
</feature>
<evidence type="ECO:0000259" key="7">
    <source>
        <dbReference type="Pfam" id="PF04357"/>
    </source>
</evidence>
<keyword evidence="9" id="KW-1185">Reference proteome</keyword>
<feature type="chain" id="PRO_5017679500" evidence="6">
    <location>
        <begin position="22"/>
        <end position="1376"/>
    </location>
</feature>
<keyword evidence="6" id="KW-0732">Signal</keyword>
<dbReference type="GO" id="GO:0009306">
    <property type="term" value="P:protein secretion"/>
    <property type="evidence" value="ECO:0007669"/>
    <property type="project" value="InterPro"/>
</dbReference>
<dbReference type="GO" id="GO:0005886">
    <property type="term" value="C:plasma membrane"/>
    <property type="evidence" value="ECO:0007669"/>
    <property type="project" value="InterPro"/>
</dbReference>
<dbReference type="GO" id="GO:0097347">
    <property type="term" value="C:TAM protein secretion complex"/>
    <property type="evidence" value="ECO:0007669"/>
    <property type="project" value="TreeGrafter"/>
</dbReference>
<evidence type="ECO:0000256" key="5">
    <source>
        <dbReference type="SAM" id="MobiDB-lite"/>
    </source>
</evidence>
<proteinExistence type="predicted"/>
<reference evidence="8 9" key="1">
    <citation type="journal article" date="2017" name="Int. J. Syst. Evol. Microbiol.">
        <title>Rhodosalinus sediminis gen. nov., sp. nov., isolated from marine saltern.</title>
        <authorList>
            <person name="Guo L.Y."/>
            <person name="Ling S.K."/>
            <person name="Li C.M."/>
            <person name="Chen G.J."/>
            <person name="Du Z.J."/>
        </authorList>
    </citation>
    <scope>NUCLEOTIDE SEQUENCE [LARGE SCALE GENOMIC DNA]</scope>
    <source>
        <strain evidence="8 9">WDN1C137</strain>
    </source>
</reference>
<gene>
    <name evidence="8" type="ORF">DRV84_04680</name>
</gene>
<name>A0A3D9BWI0_9RHOB</name>
<keyword evidence="4" id="KW-0472">Membrane</keyword>
<feature type="signal peptide" evidence="6">
    <location>
        <begin position="1"/>
        <end position="21"/>
    </location>
</feature>
<protein>
    <submittedName>
        <fullName evidence="8">Translocation and assembly module protein TamB</fullName>
    </submittedName>
</protein>